<reference evidence="1" key="1">
    <citation type="submission" date="2015-07" db="EMBL/GenBank/DDBJ databases">
        <title>MeaNS - Measles Nucleotide Surveillance Program.</title>
        <authorList>
            <person name="Tran T."/>
            <person name="Druce J."/>
        </authorList>
    </citation>
    <scope>NUCLEOTIDE SEQUENCE</scope>
    <source>
        <strain evidence="1">UCB-OBI-ISO-001</strain>
        <tissue evidence="1">Gonad</tissue>
    </source>
</reference>
<organism evidence="1">
    <name type="scientific">Octopus bimaculoides</name>
    <name type="common">California two-spotted octopus</name>
    <dbReference type="NCBI Taxonomy" id="37653"/>
    <lineage>
        <taxon>Eukaryota</taxon>
        <taxon>Metazoa</taxon>
        <taxon>Spiralia</taxon>
        <taxon>Lophotrochozoa</taxon>
        <taxon>Mollusca</taxon>
        <taxon>Cephalopoda</taxon>
        <taxon>Coleoidea</taxon>
        <taxon>Octopodiformes</taxon>
        <taxon>Octopoda</taxon>
        <taxon>Incirrata</taxon>
        <taxon>Octopodidae</taxon>
        <taxon>Octopus</taxon>
    </lineage>
</organism>
<dbReference type="EMBL" id="KQ420458">
    <property type="protein sequence ID" value="KOF80219.1"/>
    <property type="molecule type" value="Genomic_DNA"/>
</dbReference>
<gene>
    <name evidence="1" type="ORF">OCBIM_22028288mg</name>
</gene>
<proteinExistence type="predicted"/>
<name>A0A0L8GTT4_OCTBM</name>
<sequence>MTSCFNGFNESFMSVFINGSLQSISSFVYDEISTEKKKLLTSLSHTHRC</sequence>
<evidence type="ECO:0000313" key="1">
    <source>
        <dbReference type="EMBL" id="KOF80219.1"/>
    </source>
</evidence>
<protein>
    <submittedName>
        <fullName evidence="1">Uncharacterized protein</fullName>
    </submittedName>
</protein>
<accession>A0A0L8GTT4</accession>
<dbReference type="AlphaFoldDB" id="A0A0L8GTT4"/>